<dbReference type="GO" id="GO:0016740">
    <property type="term" value="F:transferase activity"/>
    <property type="evidence" value="ECO:0007669"/>
    <property type="project" value="UniProtKB-KW"/>
</dbReference>
<evidence type="ECO:0000256" key="1">
    <source>
        <dbReference type="ARBA" id="ARBA00004906"/>
    </source>
</evidence>
<evidence type="ECO:0000313" key="10">
    <source>
        <dbReference type="EMBL" id="KAJ4479811.1"/>
    </source>
</evidence>
<dbReference type="InterPro" id="IPR047545">
    <property type="entry name" value="BRcat_RBR_RNF216"/>
</dbReference>
<dbReference type="CDD" id="cd16630">
    <property type="entry name" value="RING-HC_RBR_RNF216"/>
    <property type="match status" value="1"/>
</dbReference>
<proteinExistence type="predicted"/>
<dbReference type="Gene3D" id="1.20.120.1750">
    <property type="match status" value="1"/>
</dbReference>
<gene>
    <name evidence="10" type="ORF">C8J55DRAFT_395962</name>
</gene>
<accession>A0A9W9DP89</accession>
<evidence type="ECO:0000256" key="3">
    <source>
        <dbReference type="ARBA" id="ARBA00022723"/>
    </source>
</evidence>
<dbReference type="PANTHER" id="PTHR22770">
    <property type="entry name" value="UBIQUITIN CONJUGATING ENZYME 7 INTERACTING PROTEIN-RELATED"/>
    <property type="match status" value="1"/>
</dbReference>
<comment type="pathway">
    <text evidence="1">Protein modification; protein ubiquitination.</text>
</comment>
<feature type="non-terminal residue" evidence="10">
    <location>
        <position position="437"/>
    </location>
</feature>
<evidence type="ECO:0000256" key="5">
    <source>
        <dbReference type="ARBA" id="ARBA00022771"/>
    </source>
</evidence>
<feature type="region of interest" description="Disordered" evidence="8">
    <location>
        <begin position="45"/>
        <end position="65"/>
    </location>
</feature>
<keyword evidence="6" id="KW-0833">Ubl conjugation pathway</keyword>
<evidence type="ECO:0000259" key="9">
    <source>
        <dbReference type="PROSITE" id="PS51873"/>
    </source>
</evidence>
<evidence type="ECO:0000256" key="8">
    <source>
        <dbReference type="SAM" id="MobiDB-lite"/>
    </source>
</evidence>
<dbReference type="SUPFAM" id="SSF57850">
    <property type="entry name" value="RING/U-box"/>
    <property type="match status" value="2"/>
</dbReference>
<evidence type="ECO:0000313" key="11">
    <source>
        <dbReference type="Proteomes" id="UP001150238"/>
    </source>
</evidence>
<dbReference type="Pfam" id="PF26200">
    <property type="entry name" value="Rcat_RNF216"/>
    <property type="match status" value="1"/>
</dbReference>
<sequence length="437" mass="49549">LAQVLELVPDVQPRLARELILRHFTAGENQVLEAVIQSLFEPTSGRKVQKRRPTEKHLLEGDQHKKPRLTELENSRIDRNKKGGAVYRGLCLEHLLVDFPDVPKTYIKKTLFAHGVLYAPTHLFLRDEKRRGPPFNYIPVQPINTSSLKGKGRALEDAEFERERAWLLEKLKDEDVKLDETTAEQLDHQGSIECGCCFGTYPFDEMVQCPDAHLFCSGCVKSYAETLLSVHNSNINCIDQSGCNLAFPVSILQKVLPDNLLELYERVRQRNEIEMAGLEGLEECPFCDFKCIIEGAHGSLFRCGNIKACGAITCRQCKKKDHRPKSCKEMEGEQLLECHHVIEEAMSKSLSVLNCPRCDKGGESSSSCNKMTCPFCRTMSCYVCRKEVTSYEHFNVCPESSAATQKCPLWEPLEHRHTQEVNAAAEKAMSDYRRVNP</sequence>
<feature type="compositionally biased region" description="Basic and acidic residues" evidence="8">
    <location>
        <begin position="55"/>
        <end position="65"/>
    </location>
</feature>
<comment type="caution">
    <text evidence="10">The sequence shown here is derived from an EMBL/GenBank/DDBJ whole genome shotgun (WGS) entry which is preliminary data.</text>
</comment>
<dbReference type="InterPro" id="IPR047544">
    <property type="entry name" value="RING-HC_RBR_RNF216"/>
</dbReference>
<dbReference type="EMBL" id="JANVFS010000016">
    <property type="protein sequence ID" value="KAJ4479811.1"/>
    <property type="molecule type" value="Genomic_DNA"/>
</dbReference>
<keyword evidence="7" id="KW-0862">Zinc</keyword>
<dbReference type="InterPro" id="IPR044066">
    <property type="entry name" value="TRIAD_supradom"/>
</dbReference>
<organism evidence="10 11">
    <name type="scientific">Lentinula lateritia</name>
    <dbReference type="NCBI Taxonomy" id="40482"/>
    <lineage>
        <taxon>Eukaryota</taxon>
        <taxon>Fungi</taxon>
        <taxon>Dikarya</taxon>
        <taxon>Basidiomycota</taxon>
        <taxon>Agaricomycotina</taxon>
        <taxon>Agaricomycetes</taxon>
        <taxon>Agaricomycetidae</taxon>
        <taxon>Agaricales</taxon>
        <taxon>Marasmiineae</taxon>
        <taxon>Omphalotaceae</taxon>
        <taxon>Lentinula</taxon>
    </lineage>
</organism>
<feature type="non-terminal residue" evidence="10">
    <location>
        <position position="1"/>
    </location>
</feature>
<protein>
    <recommendedName>
        <fullName evidence="9">RING-type domain-containing protein</fullName>
    </recommendedName>
</protein>
<keyword evidence="4" id="KW-0677">Repeat</keyword>
<feature type="domain" description="RING-type" evidence="9">
    <location>
        <begin position="190"/>
        <end position="411"/>
    </location>
</feature>
<dbReference type="AlphaFoldDB" id="A0A9W9DP89"/>
<dbReference type="Proteomes" id="UP001150238">
    <property type="component" value="Unassembled WGS sequence"/>
</dbReference>
<evidence type="ECO:0000256" key="4">
    <source>
        <dbReference type="ARBA" id="ARBA00022737"/>
    </source>
</evidence>
<name>A0A9W9DP89_9AGAR</name>
<evidence type="ECO:0000256" key="2">
    <source>
        <dbReference type="ARBA" id="ARBA00022679"/>
    </source>
</evidence>
<reference evidence="10" key="2">
    <citation type="journal article" date="2023" name="Proc. Natl. Acad. Sci. U.S.A.">
        <title>A global phylogenomic analysis of the shiitake genus Lentinula.</title>
        <authorList>
            <person name="Sierra-Patev S."/>
            <person name="Min B."/>
            <person name="Naranjo-Ortiz M."/>
            <person name="Looney B."/>
            <person name="Konkel Z."/>
            <person name="Slot J.C."/>
            <person name="Sakamoto Y."/>
            <person name="Steenwyk J.L."/>
            <person name="Rokas A."/>
            <person name="Carro J."/>
            <person name="Camarero S."/>
            <person name="Ferreira P."/>
            <person name="Molpeceres G."/>
            <person name="Ruiz-Duenas F.J."/>
            <person name="Serrano A."/>
            <person name="Henrissat B."/>
            <person name="Drula E."/>
            <person name="Hughes K.W."/>
            <person name="Mata J.L."/>
            <person name="Ishikawa N.K."/>
            <person name="Vargas-Isla R."/>
            <person name="Ushijima S."/>
            <person name="Smith C.A."/>
            <person name="Donoghue J."/>
            <person name="Ahrendt S."/>
            <person name="Andreopoulos W."/>
            <person name="He G."/>
            <person name="LaButti K."/>
            <person name="Lipzen A."/>
            <person name="Ng V."/>
            <person name="Riley R."/>
            <person name="Sandor L."/>
            <person name="Barry K."/>
            <person name="Martinez A.T."/>
            <person name="Xiao Y."/>
            <person name="Gibbons J.G."/>
            <person name="Terashima K."/>
            <person name="Grigoriev I.V."/>
            <person name="Hibbett D."/>
        </authorList>
    </citation>
    <scope>NUCLEOTIDE SEQUENCE</scope>
    <source>
        <strain evidence="10">Sp2 HRB7682 ss15</strain>
    </source>
</reference>
<keyword evidence="5" id="KW-0863">Zinc-finger</keyword>
<dbReference type="PROSITE" id="PS51873">
    <property type="entry name" value="TRIAD"/>
    <property type="match status" value="1"/>
</dbReference>
<evidence type="ECO:0000256" key="6">
    <source>
        <dbReference type="ARBA" id="ARBA00022786"/>
    </source>
</evidence>
<keyword evidence="2" id="KW-0808">Transferase</keyword>
<evidence type="ECO:0000256" key="7">
    <source>
        <dbReference type="ARBA" id="ARBA00022833"/>
    </source>
</evidence>
<dbReference type="GO" id="GO:0008270">
    <property type="term" value="F:zinc ion binding"/>
    <property type="evidence" value="ECO:0007669"/>
    <property type="project" value="UniProtKB-KW"/>
</dbReference>
<dbReference type="CDD" id="cd20339">
    <property type="entry name" value="BRcat_RBR_RNF216"/>
    <property type="match status" value="1"/>
</dbReference>
<dbReference type="PANTHER" id="PTHR22770:SF47">
    <property type="entry name" value="E3 UBIQUITIN-PROTEIN LIGASE RNF216"/>
    <property type="match status" value="1"/>
</dbReference>
<reference evidence="10" key="1">
    <citation type="submission" date="2022-08" db="EMBL/GenBank/DDBJ databases">
        <authorList>
            <consortium name="DOE Joint Genome Institute"/>
            <person name="Min B."/>
            <person name="Riley R."/>
            <person name="Sierra-Patev S."/>
            <person name="Naranjo-Ortiz M."/>
            <person name="Looney B."/>
            <person name="Konkel Z."/>
            <person name="Slot J.C."/>
            <person name="Sakamoto Y."/>
            <person name="Steenwyk J.L."/>
            <person name="Rokas A."/>
            <person name="Carro J."/>
            <person name="Camarero S."/>
            <person name="Ferreira P."/>
            <person name="Molpeceres G."/>
            <person name="Ruiz-Duenas F.J."/>
            <person name="Serrano A."/>
            <person name="Henrissat B."/>
            <person name="Drula E."/>
            <person name="Hughes K.W."/>
            <person name="Mata J.L."/>
            <person name="Ishikawa N.K."/>
            <person name="Vargas-Isla R."/>
            <person name="Ushijima S."/>
            <person name="Smith C.A."/>
            <person name="Ahrendt S."/>
            <person name="Andreopoulos W."/>
            <person name="He G."/>
            <person name="Labutti K."/>
            <person name="Lipzen A."/>
            <person name="Ng V."/>
            <person name="Sandor L."/>
            <person name="Barry K."/>
            <person name="Martinez A.T."/>
            <person name="Xiao Y."/>
            <person name="Gibbons J.G."/>
            <person name="Terashima K."/>
            <person name="Hibbett D.S."/>
            <person name="Grigoriev I.V."/>
        </authorList>
    </citation>
    <scope>NUCLEOTIDE SEQUENCE</scope>
    <source>
        <strain evidence="10">Sp2 HRB7682 ss15</strain>
    </source>
</reference>
<keyword evidence="3" id="KW-0479">Metal-binding</keyword>
<dbReference type="InterPro" id="IPR051628">
    <property type="entry name" value="LUBAC_E3_Ligases"/>
</dbReference>